<dbReference type="InterPro" id="IPR058205">
    <property type="entry name" value="D-LDH-like"/>
</dbReference>
<dbReference type="PROSITE" id="PS00670">
    <property type="entry name" value="D_2_HYDROXYACID_DH_2"/>
    <property type="match status" value="1"/>
</dbReference>
<evidence type="ECO:0000256" key="4">
    <source>
        <dbReference type="RuleBase" id="RU003719"/>
    </source>
</evidence>
<comment type="similarity">
    <text evidence="1 4">Belongs to the D-isomer specific 2-hydroxyacid dehydrogenase family.</text>
</comment>
<dbReference type="AlphaFoldDB" id="A0A1V4IYL9"/>
<organism evidence="7 8">
    <name type="scientific">Clostridium oryzae</name>
    <dbReference type="NCBI Taxonomy" id="1450648"/>
    <lineage>
        <taxon>Bacteria</taxon>
        <taxon>Bacillati</taxon>
        <taxon>Bacillota</taxon>
        <taxon>Clostridia</taxon>
        <taxon>Eubacteriales</taxon>
        <taxon>Clostridiaceae</taxon>
        <taxon>Clostridium</taxon>
    </lineage>
</organism>
<dbReference type="InterPro" id="IPR036291">
    <property type="entry name" value="NAD(P)-bd_dom_sf"/>
</dbReference>
<dbReference type="Proteomes" id="UP000190080">
    <property type="component" value="Unassembled WGS sequence"/>
</dbReference>
<gene>
    <name evidence="7" type="primary">vanH</name>
    <name evidence="7" type="ORF">CLORY_04190</name>
</gene>
<dbReference type="InterPro" id="IPR029753">
    <property type="entry name" value="D-isomer_DH_CS"/>
</dbReference>
<comment type="caution">
    <text evidence="7">The sequence shown here is derived from an EMBL/GenBank/DDBJ whole genome shotgun (WGS) entry which is preliminary data.</text>
</comment>
<dbReference type="Gene3D" id="3.40.50.720">
    <property type="entry name" value="NAD(P)-binding Rossmann-like Domain"/>
    <property type="match status" value="2"/>
</dbReference>
<keyword evidence="3" id="KW-0520">NAD</keyword>
<dbReference type="SUPFAM" id="SSF51735">
    <property type="entry name" value="NAD(P)-binding Rossmann-fold domains"/>
    <property type="match status" value="1"/>
</dbReference>
<evidence type="ECO:0000256" key="2">
    <source>
        <dbReference type="ARBA" id="ARBA00023002"/>
    </source>
</evidence>
<name>A0A1V4IYL9_9CLOT</name>
<evidence type="ECO:0000256" key="1">
    <source>
        <dbReference type="ARBA" id="ARBA00005854"/>
    </source>
</evidence>
<keyword evidence="2 4" id="KW-0560">Oxidoreductase</keyword>
<evidence type="ECO:0000313" key="7">
    <source>
        <dbReference type="EMBL" id="OPJ64910.1"/>
    </source>
</evidence>
<dbReference type="PROSITE" id="PS00671">
    <property type="entry name" value="D_2_HYDROXYACID_DH_3"/>
    <property type="match status" value="1"/>
</dbReference>
<evidence type="ECO:0000256" key="3">
    <source>
        <dbReference type="ARBA" id="ARBA00023027"/>
    </source>
</evidence>
<dbReference type="EC" id="1.1.1.-" evidence="7"/>
<dbReference type="GO" id="GO:0051287">
    <property type="term" value="F:NAD binding"/>
    <property type="evidence" value="ECO:0007669"/>
    <property type="project" value="InterPro"/>
</dbReference>
<feature type="domain" description="D-isomer specific 2-hydroxyacid dehydrogenase NAD-binding" evidence="6">
    <location>
        <begin position="109"/>
        <end position="296"/>
    </location>
</feature>
<protein>
    <submittedName>
        <fullName evidence="7">D-specific alpha-keto acid dehydrogenase</fullName>
        <ecNumber evidence="7">1.1.1.-</ecNumber>
    </submittedName>
</protein>
<evidence type="ECO:0000313" key="8">
    <source>
        <dbReference type="Proteomes" id="UP000190080"/>
    </source>
</evidence>
<dbReference type="SUPFAM" id="SSF52283">
    <property type="entry name" value="Formate/glycerate dehydrogenase catalytic domain-like"/>
    <property type="match status" value="1"/>
</dbReference>
<dbReference type="CDD" id="cd12185">
    <property type="entry name" value="HGDH_LDH_like"/>
    <property type="match status" value="1"/>
</dbReference>
<evidence type="ECO:0000259" key="6">
    <source>
        <dbReference type="Pfam" id="PF02826"/>
    </source>
</evidence>
<keyword evidence="8" id="KW-1185">Reference proteome</keyword>
<sequence>MKIVVYNCREDEKEFFNKFSKKYNVEIVPINMEPSIESTMFAKDCECISITSERMITKEMLDSYKALGIKFISTRTVGMEHIDVEYAKSIGIGVSNITYSTNGVADQAIMLMLMVIRKVKHIMIRSLSQDYSLDRSTRGQDLEDMTVGIIGTGNIGTTTAKHLSGFGCRILAYGKSKRDELKGIVEYVDLEILLAESDIISLHIPATEANYHFIDKKAIEKMKPGVVIINTARGALMDSDALIEALESGKVGGAGLDVIEGDREIYYRNHNYKVLGYREMAVLNAMPNVILMPHTAFFTDHAVSDMVENSIKSCCEFCQVPGM</sequence>
<dbReference type="Pfam" id="PF02826">
    <property type="entry name" value="2-Hacid_dh_C"/>
    <property type="match status" value="1"/>
</dbReference>
<dbReference type="EMBL" id="MZGV01000002">
    <property type="protein sequence ID" value="OPJ64910.1"/>
    <property type="molecule type" value="Genomic_DNA"/>
</dbReference>
<dbReference type="InterPro" id="IPR006140">
    <property type="entry name" value="D-isomer_DH_NAD-bd"/>
</dbReference>
<evidence type="ECO:0000259" key="5">
    <source>
        <dbReference type="Pfam" id="PF00389"/>
    </source>
</evidence>
<feature type="domain" description="D-isomer specific 2-hydroxyacid dehydrogenase catalytic" evidence="5">
    <location>
        <begin position="4"/>
        <end position="319"/>
    </location>
</feature>
<proteinExistence type="inferred from homology"/>
<dbReference type="InterPro" id="IPR006139">
    <property type="entry name" value="D-isomer_2_OHA_DH_cat_dom"/>
</dbReference>
<reference evidence="7 8" key="1">
    <citation type="submission" date="2017-03" db="EMBL/GenBank/DDBJ databases">
        <title>Genome sequence of Clostridium oryzae DSM 28571.</title>
        <authorList>
            <person name="Poehlein A."/>
            <person name="Daniel R."/>
        </authorList>
    </citation>
    <scope>NUCLEOTIDE SEQUENCE [LARGE SCALE GENOMIC DNA]</scope>
    <source>
        <strain evidence="7 8">DSM 28571</strain>
    </source>
</reference>
<dbReference type="GO" id="GO:0008720">
    <property type="term" value="F:D-lactate dehydrogenase (NAD+) activity"/>
    <property type="evidence" value="ECO:0007669"/>
    <property type="project" value="TreeGrafter"/>
</dbReference>
<dbReference type="PANTHER" id="PTHR43026">
    <property type="entry name" value="2-HYDROXYACID DEHYDROGENASE HOMOLOG 1-RELATED"/>
    <property type="match status" value="1"/>
</dbReference>
<dbReference type="OrthoDB" id="9805416at2"/>
<dbReference type="RefSeq" id="WP_079421875.1">
    <property type="nucleotide sequence ID" value="NZ_MZGV01000002.1"/>
</dbReference>
<dbReference type="PANTHER" id="PTHR43026:SF1">
    <property type="entry name" value="2-HYDROXYACID DEHYDROGENASE HOMOLOG 1-RELATED"/>
    <property type="match status" value="1"/>
</dbReference>
<accession>A0A1V4IYL9</accession>
<dbReference type="Pfam" id="PF00389">
    <property type="entry name" value="2-Hacid_dh"/>
    <property type="match status" value="1"/>
</dbReference>
<dbReference type="STRING" id="1450648.CLORY_04190"/>